<feature type="domain" description="Anoctamin transmembrane" evidence="7">
    <location>
        <begin position="551"/>
        <end position="1013"/>
    </location>
</feature>
<dbReference type="GeneID" id="5047871"/>
<dbReference type="Pfam" id="PF00023">
    <property type="entry name" value="Ank"/>
    <property type="match status" value="1"/>
</dbReference>
<feature type="transmembrane region" description="Helical" evidence="6">
    <location>
        <begin position="895"/>
        <end position="913"/>
    </location>
</feature>
<keyword evidence="5" id="KW-0040">ANK repeat</keyword>
<evidence type="ECO:0000256" key="4">
    <source>
        <dbReference type="ARBA" id="ARBA00023136"/>
    </source>
</evidence>
<evidence type="ECO:0000256" key="3">
    <source>
        <dbReference type="ARBA" id="ARBA00022989"/>
    </source>
</evidence>
<dbReference type="EMBL" id="CT868679">
    <property type="protein sequence ID" value="CAK94713.1"/>
    <property type="molecule type" value="Genomic_DNA"/>
</dbReference>
<dbReference type="SUPFAM" id="SSF48403">
    <property type="entry name" value="Ankyrin repeat"/>
    <property type="match status" value="1"/>
</dbReference>
<dbReference type="Gene3D" id="1.25.40.20">
    <property type="entry name" value="Ankyrin repeat-containing domain"/>
    <property type="match status" value="2"/>
</dbReference>
<feature type="transmembrane region" description="Helical" evidence="6">
    <location>
        <begin position="774"/>
        <end position="798"/>
    </location>
</feature>
<dbReference type="InParanoid" id="A0EHC2"/>
<dbReference type="Pfam" id="PF12796">
    <property type="entry name" value="Ank_2"/>
    <property type="match status" value="1"/>
</dbReference>
<reference evidence="8 9" key="1">
    <citation type="journal article" date="2006" name="Nature">
        <title>Global trends of whole-genome duplications revealed by the ciliate Paramecium tetraurelia.</title>
        <authorList>
            <consortium name="Genoscope"/>
            <person name="Aury J.-M."/>
            <person name="Jaillon O."/>
            <person name="Duret L."/>
            <person name="Noel B."/>
            <person name="Jubin C."/>
            <person name="Porcel B.M."/>
            <person name="Segurens B."/>
            <person name="Daubin V."/>
            <person name="Anthouard V."/>
            <person name="Aiach N."/>
            <person name="Arnaiz O."/>
            <person name="Billaut A."/>
            <person name="Beisson J."/>
            <person name="Blanc I."/>
            <person name="Bouhouche K."/>
            <person name="Camara F."/>
            <person name="Duharcourt S."/>
            <person name="Guigo R."/>
            <person name="Gogendeau D."/>
            <person name="Katinka M."/>
            <person name="Keller A.-M."/>
            <person name="Kissmehl R."/>
            <person name="Klotz C."/>
            <person name="Koll F."/>
            <person name="Le Moue A."/>
            <person name="Lepere C."/>
            <person name="Malinsky S."/>
            <person name="Nowacki M."/>
            <person name="Nowak J.K."/>
            <person name="Plattner H."/>
            <person name="Poulain J."/>
            <person name="Ruiz F."/>
            <person name="Serrano V."/>
            <person name="Zagulski M."/>
            <person name="Dessen P."/>
            <person name="Betermier M."/>
            <person name="Weissenbach J."/>
            <person name="Scarpelli C."/>
            <person name="Schachter V."/>
            <person name="Sperling L."/>
            <person name="Meyer E."/>
            <person name="Cohen J."/>
            <person name="Wincker P."/>
        </authorList>
    </citation>
    <scope>NUCLEOTIDE SEQUENCE [LARGE SCALE GENOMIC DNA]</scope>
    <source>
        <strain evidence="8 9">Stock d4-2</strain>
    </source>
</reference>
<dbReference type="OMA" id="AGEQIAY"/>
<dbReference type="InterPro" id="IPR036770">
    <property type="entry name" value="Ankyrin_rpt-contain_sf"/>
</dbReference>
<dbReference type="STRING" id="5888.A0EHC2"/>
<feature type="transmembrane region" description="Helical" evidence="6">
    <location>
        <begin position="671"/>
        <end position="689"/>
    </location>
</feature>
<dbReference type="KEGG" id="ptm:GSPATT00027037001"/>
<dbReference type="PROSITE" id="PS50088">
    <property type="entry name" value="ANK_REPEAT"/>
    <property type="match status" value="1"/>
</dbReference>
<feature type="transmembrane region" description="Helical" evidence="6">
    <location>
        <begin position="595"/>
        <end position="616"/>
    </location>
</feature>
<evidence type="ECO:0000256" key="1">
    <source>
        <dbReference type="ARBA" id="ARBA00004141"/>
    </source>
</evidence>
<feature type="transmembrane region" description="Helical" evidence="6">
    <location>
        <begin position="933"/>
        <end position="953"/>
    </location>
</feature>
<dbReference type="AlphaFoldDB" id="A0EHC2"/>
<feature type="repeat" description="ANK" evidence="5">
    <location>
        <begin position="327"/>
        <end position="359"/>
    </location>
</feature>
<dbReference type="HOGENOM" id="CLU_288779_0_0_1"/>
<feature type="transmembrane region" description="Helical" evidence="6">
    <location>
        <begin position="744"/>
        <end position="762"/>
    </location>
</feature>
<name>A0EHC2_PARTE</name>
<proteinExistence type="predicted"/>
<keyword evidence="4 6" id="KW-0472">Membrane</keyword>
<dbReference type="GO" id="GO:0005254">
    <property type="term" value="F:chloride channel activity"/>
    <property type="evidence" value="ECO:0000318"/>
    <property type="project" value="GO_Central"/>
</dbReference>
<dbReference type="GO" id="GO:0016020">
    <property type="term" value="C:membrane"/>
    <property type="evidence" value="ECO:0007669"/>
    <property type="project" value="UniProtKB-SubCell"/>
</dbReference>
<keyword evidence="2 6" id="KW-0812">Transmembrane</keyword>
<protein>
    <recommendedName>
        <fullName evidence="7">Anoctamin transmembrane domain-containing protein</fullName>
    </recommendedName>
</protein>
<feature type="transmembrane region" description="Helical" evidence="6">
    <location>
        <begin position="561"/>
        <end position="589"/>
    </location>
</feature>
<dbReference type="Proteomes" id="UP000000600">
    <property type="component" value="Unassembled WGS sequence"/>
</dbReference>
<dbReference type="Pfam" id="PF04547">
    <property type="entry name" value="Anoctamin"/>
    <property type="match status" value="1"/>
</dbReference>
<feature type="transmembrane region" description="Helical" evidence="6">
    <location>
        <begin position="701"/>
        <end position="724"/>
    </location>
</feature>
<keyword evidence="3 6" id="KW-1133">Transmembrane helix</keyword>
<dbReference type="InterPro" id="IPR007632">
    <property type="entry name" value="Anoctamin"/>
</dbReference>
<dbReference type="RefSeq" id="XP_001462086.1">
    <property type="nucleotide sequence ID" value="XM_001462049.1"/>
</dbReference>
<dbReference type="GO" id="GO:1902476">
    <property type="term" value="P:chloride transmembrane transport"/>
    <property type="evidence" value="ECO:0000318"/>
    <property type="project" value="GO_Central"/>
</dbReference>
<dbReference type="SMART" id="SM00248">
    <property type="entry name" value="ANK"/>
    <property type="match status" value="5"/>
</dbReference>
<evidence type="ECO:0000256" key="6">
    <source>
        <dbReference type="SAM" id="Phobius"/>
    </source>
</evidence>
<evidence type="ECO:0000256" key="2">
    <source>
        <dbReference type="ARBA" id="ARBA00022692"/>
    </source>
</evidence>
<dbReference type="PANTHER" id="PTHR12308:SF73">
    <property type="entry name" value="ANOCTAMIN"/>
    <property type="match status" value="1"/>
</dbReference>
<evidence type="ECO:0000313" key="8">
    <source>
        <dbReference type="EMBL" id="CAK94713.1"/>
    </source>
</evidence>
<dbReference type="OrthoDB" id="296386at2759"/>
<evidence type="ECO:0000259" key="7">
    <source>
        <dbReference type="Pfam" id="PF04547"/>
    </source>
</evidence>
<comment type="subcellular location">
    <subcellularLocation>
        <location evidence="1">Membrane</location>
        <topology evidence="1">Multi-pass membrane protein</topology>
    </subcellularLocation>
</comment>
<dbReference type="InterPro" id="IPR002110">
    <property type="entry name" value="Ankyrin_rpt"/>
</dbReference>
<dbReference type="eggNOG" id="KOG2513">
    <property type="taxonomic scope" value="Eukaryota"/>
</dbReference>
<dbReference type="PROSITE" id="PS50297">
    <property type="entry name" value="ANK_REP_REGION"/>
    <property type="match status" value="1"/>
</dbReference>
<organism evidence="8 9">
    <name type="scientific">Paramecium tetraurelia</name>
    <dbReference type="NCBI Taxonomy" id="5888"/>
    <lineage>
        <taxon>Eukaryota</taxon>
        <taxon>Sar</taxon>
        <taxon>Alveolata</taxon>
        <taxon>Ciliophora</taxon>
        <taxon>Intramacronucleata</taxon>
        <taxon>Oligohymenophorea</taxon>
        <taxon>Peniculida</taxon>
        <taxon>Parameciidae</taxon>
        <taxon>Paramecium</taxon>
    </lineage>
</organism>
<gene>
    <name evidence="8" type="ORF">GSPATT00027037001</name>
</gene>
<sequence length="1037" mass="122059">MHFFGHEEINLLEAAQDGKLEFIQQQLASLASKQLQEACKKSDYYGRNALHYVKKYFIQAAYRGHYEVVEYFLNLQCLDLNSTDKQGNSALMLVCVRGYNQDFDESVEQSDHTDCDFRKYKIAKMLLQRGASLQHYLKDHINNPLHWACYFGDLKLAQLLLYYNPELMLRKNDRHQFPIDIALTNGKDPECQKQVVKYLIVKFLAHFLNSEQQIIQLQELNKDLDFGDRDIMSDHRYNCQKMDRKIYESVGLNYLFWASVLGDEDLVIPFLKQQFSAFAPSYKGRNAVHAATYQGHEKLVQLFFEQGYSENKKIPSKKLVNLMTIEKPQTALHIAVEQRHENIVNYLIKLGADHNIYNFRNQAAFASSRSARIKELRQTLLQTEKNLIRSGYKYVLVGTNMSANLVKQQLNNIKEKVIGGKFKAVPLKSYNESCMYYIIKVQNQLKNEVAHKEKMMIYNFTQGIICPFNKDKAYMYENFHHYHDQQIILTLLYDEFNLDQFMHDQLLLDHFPLHDEEEKKLIYNQWKCEKWDLLKEPLSLYQNRCRTPSAIKAYFGSEGGFFFVFLSFFTTWLFLPAIPGIMLGVYIYSTNRFDTLFVPIYTIALAVWATIFFEFWKRKQSETMFQFDMHVETEQKKKIQSFQGQFWIDDVTHKIEIQYSKRDKWKYYKTSFPLVLLAVIMIAGEQIAYQYIISLQNRTTNYTIICSIGLGISIKITNEIFNYFAKLSMKYENHQYQNELEDVYIIKVFSFTFLNSFVRLFYKSIINPDSDELNIMSITLTIVWAIVHLTRFTIIPLIKHQIRSYFLNTEYQQYMLKKWKKTYVSQVASVLENNTENQVNKSFDRSSMSGKRFLKTVEQNRIMMPTPNHIDQFTYFIIQFCMVTMFSASSQLIPVAILLFNIFTIDSLLYAYITFVKRPIAEAKRSIGLWNDILLIVGYIGTVINCLTIYQANQDQLNNLIGGQDSHTNEETFALRNFLLLIAAEHIVIGLKFLIEQVIPDEPVWVTKMMQRQEYLYEQMLNKIYDSNDSSQKSKHD</sequence>
<dbReference type="PANTHER" id="PTHR12308">
    <property type="entry name" value="ANOCTAMIN"/>
    <property type="match status" value="1"/>
</dbReference>
<accession>A0EHC2</accession>
<keyword evidence="9" id="KW-1185">Reference proteome</keyword>
<evidence type="ECO:0000256" key="5">
    <source>
        <dbReference type="PROSITE-ProRule" id="PRU00023"/>
    </source>
</evidence>
<evidence type="ECO:0000313" key="9">
    <source>
        <dbReference type="Proteomes" id="UP000000600"/>
    </source>
</evidence>
<dbReference type="InterPro" id="IPR049452">
    <property type="entry name" value="Anoctamin_TM"/>
</dbReference>